<evidence type="ECO:0000256" key="10">
    <source>
        <dbReference type="ARBA" id="ARBA00022970"/>
    </source>
</evidence>
<keyword evidence="6" id="KW-1003">Cell membrane</keyword>
<comment type="subcellular location">
    <subcellularLocation>
        <location evidence="2">Cell inner membrane</location>
        <topology evidence="2">Peripheral membrane protein</topology>
    </subcellularLocation>
</comment>
<evidence type="ECO:0000259" key="12">
    <source>
        <dbReference type="PROSITE" id="PS50893"/>
    </source>
</evidence>
<evidence type="ECO:0000256" key="7">
    <source>
        <dbReference type="ARBA" id="ARBA00022741"/>
    </source>
</evidence>
<dbReference type="InterPro" id="IPR003439">
    <property type="entry name" value="ABC_transporter-like_ATP-bd"/>
</dbReference>
<dbReference type="InterPro" id="IPR045865">
    <property type="entry name" value="ACT-like_dom_sf"/>
</dbReference>
<gene>
    <name evidence="13" type="ORF">E3E15_04895</name>
</gene>
<dbReference type="EMBL" id="CP038017">
    <property type="protein sequence ID" value="QIV94727.1"/>
    <property type="molecule type" value="Genomic_DNA"/>
</dbReference>
<keyword evidence="10" id="KW-0029">Amino-acid transport</keyword>
<dbReference type="InterPro" id="IPR050086">
    <property type="entry name" value="MetN_ABC_transporter-like"/>
</dbReference>
<dbReference type="InterPro" id="IPR003593">
    <property type="entry name" value="AAA+_ATPase"/>
</dbReference>
<dbReference type="SUPFAM" id="SSF52540">
    <property type="entry name" value="P-loop containing nucleoside triphosphate hydrolases"/>
    <property type="match status" value="1"/>
</dbReference>
<dbReference type="RefSeq" id="WP_172106816.1">
    <property type="nucleotide sequence ID" value="NZ_CP038017.1"/>
</dbReference>
<evidence type="ECO:0000256" key="9">
    <source>
        <dbReference type="ARBA" id="ARBA00022967"/>
    </source>
</evidence>
<protein>
    <recommendedName>
        <fullName evidence="4">Cell division ATP-binding protein FtsE</fullName>
    </recommendedName>
</protein>
<keyword evidence="5" id="KW-0813">Transport</keyword>
<dbReference type="PROSITE" id="PS00211">
    <property type="entry name" value="ABC_TRANSPORTER_1"/>
    <property type="match status" value="1"/>
</dbReference>
<evidence type="ECO:0000313" key="14">
    <source>
        <dbReference type="Proteomes" id="UP000503320"/>
    </source>
</evidence>
<keyword evidence="14" id="KW-1185">Reference proteome</keyword>
<dbReference type="PANTHER" id="PTHR43166:SF30">
    <property type="entry name" value="METHIONINE IMPORT ATP-BINDING PROTEIN METN"/>
    <property type="match status" value="1"/>
</dbReference>
<dbReference type="InterPro" id="IPR027417">
    <property type="entry name" value="P-loop_NTPase"/>
</dbReference>
<evidence type="ECO:0000256" key="6">
    <source>
        <dbReference type="ARBA" id="ARBA00022475"/>
    </source>
</evidence>
<dbReference type="Pfam" id="PF09383">
    <property type="entry name" value="NIL"/>
    <property type="match status" value="1"/>
</dbReference>
<evidence type="ECO:0000256" key="3">
    <source>
        <dbReference type="ARBA" id="ARBA00005417"/>
    </source>
</evidence>
<proteinExistence type="inferred from homology"/>
<keyword evidence="7" id="KW-0547">Nucleotide-binding</keyword>
<evidence type="ECO:0000256" key="1">
    <source>
        <dbReference type="ARBA" id="ARBA00002579"/>
    </source>
</evidence>
<name>A0A6M3HUF8_9GAMM</name>
<dbReference type="PANTHER" id="PTHR43166">
    <property type="entry name" value="AMINO ACID IMPORT ATP-BINDING PROTEIN"/>
    <property type="match status" value="1"/>
</dbReference>
<dbReference type="SUPFAM" id="SSF55021">
    <property type="entry name" value="ACT-like"/>
    <property type="match status" value="1"/>
</dbReference>
<keyword evidence="8 13" id="KW-0067">ATP-binding</keyword>
<evidence type="ECO:0000313" key="13">
    <source>
        <dbReference type="EMBL" id="QIV94727.1"/>
    </source>
</evidence>
<dbReference type="FunFam" id="3.40.50.300:FF:000056">
    <property type="entry name" value="Cell division ATP-binding protein FtsE"/>
    <property type="match status" value="1"/>
</dbReference>
<comment type="function">
    <text evidence="1">Part of the ABC transporter FtsEX involved in cellular division. Important for assembly or stability of the septal ring.</text>
</comment>
<keyword evidence="9" id="KW-1278">Translocase</keyword>
<reference evidence="13 14" key="1">
    <citation type="submission" date="2019-03" db="EMBL/GenBank/DDBJ databases">
        <title>Complete Genome Sequence of Allofrancisella frigidaquae Strain SYSU 10HL1970 Isolated from Water-Cooling Systems in China.</title>
        <authorList>
            <person name="Ohrman C."/>
            <person name="Uneklint I."/>
            <person name="Sjodin A."/>
        </authorList>
    </citation>
    <scope>NUCLEOTIDE SEQUENCE [LARGE SCALE GENOMIC DNA]</scope>
    <source>
        <strain evidence="13 14">SYSU 10HL1970</strain>
    </source>
</reference>
<dbReference type="SMART" id="SM00382">
    <property type="entry name" value="AAA"/>
    <property type="match status" value="1"/>
</dbReference>
<dbReference type="InterPro" id="IPR018449">
    <property type="entry name" value="NIL_domain"/>
</dbReference>
<comment type="similarity">
    <text evidence="3">Belongs to the ABC transporter superfamily.</text>
</comment>
<dbReference type="Gene3D" id="3.30.70.260">
    <property type="match status" value="1"/>
</dbReference>
<feature type="domain" description="ABC transporter" evidence="12">
    <location>
        <begin position="2"/>
        <end position="241"/>
    </location>
</feature>
<dbReference type="InterPro" id="IPR041701">
    <property type="entry name" value="MetN_ABC"/>
</dbReference>
<evidence type="ECO:0000256" key="5">
    <source>
        <dbReference type="ARBA" id="ARBA00022448"/>
    </source>
</evidence>
<dbReference type="Gene3D" id="3.40.50.300">
    <property type="entry name" value="P-loop containing nucleotide triphosphate hydrolases"/>
    <property type="match status" value="1"/>
</dbReference>
<evidence type="ECO:0000256" key="8">
    <source>
        <dbReference type="ARBA" id="ARBA00022840"/>
    </source>
</evidence>
<dbReference type="CDD" id="cd03258">
    <property type="entry name" value="ABC_MetN_methionine_transporter"/>
    <property type="match status" value="1"/>
</dbReference>
<dbReference type="GO" id="GO:0016887">
    <property type="term" value="F:ATP hydrolysis activity"/>
    <property type="evidence" value="ECO:0007669"/>
    <property type="project" value="InterPro"/>
</dbReference>
<dbReference type="InterPro" id="IPR017871">
    <property type="entry name" value="ABC_transporter-like_CS"/>
</dbReference>
<dbReference type="GO" id="GO:0005886">
    <property type="term" value="C:plasma membrane"/>
    <property type="evidence" value="ECO:0007669"/>
    <property type="project" value="UniProtKB-SubCell"/>
</dbReference>
<keyword evidence="11" id="KW-0472">Membrane</keyword>
<organism evidence="13 14">
    <name type="scientific">Allofrancisella frigidaquae</name>
    <dbReference type="NCBI Taxonomy" id="1085644"/>
    <lineage>
        <taxon>Bacteria</taxon>
        <taxon>Pseudomonadati</taxon>
        <taxon>Pseudomonadota</taxon>
        <taxon>Gammaproteobacteria</taxon>
        <taxon>Thiotrichales</taxon>
        <taxon>Francisellaceae</taxon>
        <taxon>Allofrancisella</taxon>
    </lineage>
</organism>
<evidence type="ECO:0000256" key="2">
    <source>
        <dbReference type="ARBA" id="ARBA00004417"/>
    </source>
</evidence>
<evidence type="ECO:0000256" key="11">
    <source>
        <dbReference type="ARBA" id="ARBA00023136"/>
    </source>
</evidence>
<dbReference type="Pfam" id="PF00005">
    <property type="entry name" value="ABC_tran"/>
    <property type="match status" value="1"/>
</dbReference>
<accession>A0A6M3HUF8</accession>
<dbReference type="SMART" id="SM00930">
    <property type="entry name" value="NIL"/>
    <property type="match status" value="1"/>
</dbReference>
<dbReference type="AlphaFoldDB" id="A0A6M3HUF8"/>
<dbReference type="Proteomes" id="UP000503320">
    <property type="component" value="Chromosome"/>
</dbReference>
<sequence length="350" mass="39353">MIEIKNLKKEYITNNINNLVLDNINLEIQEGEIFGIIGHSGAGKSSLLRCLNLLEQPSDGSIFIAEENITKKTPKQLREFRKKVAMIFQHFNLLSSRNVFENIALPLEIQGIPKSEIKKRVHELLDLVELPNKALAYPKELSGGQKQKVAIARALALNPLVLLSDEATSALDPTSTKQILALLKRLNKELDLTIVLITHEMDVVRKVCDRVAIIDKGQIAEIGKTLDIFLNPQTEVTKSFVETSIHTKIPEFIAKRLYDNPYSYENTYPLVQLTFYGEKGKMPIIAEISRQFNASASIIQANIETIQDQIVGIAICHITGERQDWENALRFLTNQDVNLKVLGYAPADNI</sequence>
<dbReference type="PROSITE" id="PS50893">
    <property type="entry name" value="ABC_TRANSPORTER_2"/>
    <property type="match status" value="1"/>
</dbReference>
<evidence type="ECO:0000256" key="4">
    <source>
        <dbReference type="ARBA" id="ARBA00020019"/>
    </source>
</evidence>
<dbReference type="GO" id="GO:0006865">
    <property type="term" value="P:amino acid transport"/>
    <property type="evidence" value="ECO:0007669"/>
    <property type="project" value="UniProtKB-KW"/>
</dbReference>
<dbReference type="GO" id="GO:0005524">
    <property type="term" value="F:ATP binding"/>
    <property type="evidence" value="ECO:0007669"/>
    <property type="project" value="UniProtKB-KW"/>
</dbReference>
<dbReference type="KEGG" id="afri:E3E15_04895"/>